<proteinExistence type="predicted"/>
<organism evidence="1">
    <name type="scientific">marine metagenome</name>
    <dbReference type="NCBI Taxonomy" id="408172"/>
    <lineage>
        <taxon>unclassified sequences</taxon>
        <taxon>metagenomes</taxon>
        <taxon>ecological metagenomes</taxon>
    </lineage>
</organism>
<sequence>LYIGATIGFPSLNYYELSIYNEHSFEDTINTINGGLHSFEYQEELSVYGSGINLKVGAIYRVRDNLKIGASLHSPTLYSIEETYNTSITTNFSTKSLTENSPSNYFEYELITPWKASLSASAIFNNNIIISGDYEIVDYSSSSMYSDSYSFADENETIANLYQISNNIKLGAEMNIKPFVLRSGYSRYGSAFANKDSSKENFSYGIGINNGGYFLDVAYVLSQGTNKHLLYSEEYIEPINLVKTNHSLLFTLGFRY</sequence>
<gene>
    <name evidence="1" type="ORF">METZ01_LOCUS403517</name>
</gene>
<name>A0A382VVY4_9ZZZZ</name>
<reference evidence="1" key="1">
    <citation type="submission" date="2018-05" db="EMBL/GenBank/DDBJ databases">
        <authorList>
            <person name="Lanie J.A."/>
            <person name="Ng W.-L."/>
            <person name="Kazmierczak K.M."/>
            <person name="Andrzejewski T.M."/>
            <person name="Davidsen T.M."/>
            <person name="Wayne K.J."/>
            <person name="Tettelin H."/>
            <person name="Glass J.I."/>
            <person name="Rusch D."/>
            <person name="Podicherti R."/>
            <person name="Tsui H.-C.T."/>
            <person name="Winkler M.E."/>
        </authorList>
    </citation>
    <scope>NUCLEOTIDE SEQUENCE</scope>
</reference>
<dbReference type="SUPFAM" id="SSF56935">
    <property type="entry name" value="Porins"/>
    <property type="match status" value="1"/>
</dbReference>
<accession>A0A382VVY4</accession>
<dbReference type="Gene3D" id="2.40.160.60">
    <property type="entry name" value="Outer membrane protein transport protein (OMPP1/FadL/TodX)"/>
    <property type="match status" value="1"/>
</dbReference>
<evidence type="ECO:0008006" key="2">
    <source>
        <dbReference type="Google" id="ProtNLM"/>
    </source>
</evidence>
<dbReference type="AlphaFoldDB" id="A0A382VVY4"/>
<feature type="non-terminal residue" evidence="1">
    <location>
        <position position="1"/>
    </location>
</feature>
<evidence type="ECO:0000313" key="1">
    <source>
        <dbReference type="EMBL" id="SVD50663.1"/>
    </source>
</evidence>
<dbReference type="EMBL" id="UINC01155044">
    <property type="protein sequence ID" value="SVD50663.1"/>
    <property type="molecule type" value="Genomic_DNA"/>
</dbReference>
<protein>
    <recommendedName>
        <fullName evidence="2">Outer membrane protein beta-barrel domain-containing protein</fullName>
    </recommendedName>
</protein>